<evidence type="ECO:0000256" key="1">
    <source>
        <dbReference type="SAM" id="MobiDB-lite"/>
    </source>
</evidence>
<dbReference type="Gene3D" id="3.40.30.10">
    <property type="entry name" value="Glutaredoxin"/>
    <property type="match status" value="1"/>
</dbReference>
<dbReference type="CDD" id="cd03024">
    <property type="entry name" value="DsbA_FrnE"/>
    <property type="match status" value="1"/>
</dbReference>
<dbReference type="InterPro" id="IPR036249">
    <property type="entry name" value="Thioredoxin-like_sf"/>
</dbReference>
<keyword evidence="4" id="KW-1185">Reference proteome</keyword>
<evidence type="ECO:0000259" key="2">
    <source>
        <dbReference type="Pfam" id="PF01323"/>
    </source>
</evidence>
<accession>A0A1J7J6X4</accession>
<dbReference type="OrthoDB" id="1930760at2759"/>
<sequence>MTKETLPLVFTSSSTHPSTPTSPGEKEMAKFTIDVYSDTLCPFCYIGKRSLDRAIATYRASHPEAQFELVWHPFLIHPKFRGRVAGNKRDYFKAKYGEDRVEAFFARLEERGAPLGIRFVWDGRSGSSWDSHKLMLRALDLDREGGGEEGGRQEALLERLFGGVFEEGRDVSDLGFLARCAVEAGVAGSEEEARGVMGSEEMGRRVEWESAQGRKREIEAVPSYLVQGRYFVGGMQEPEVFEDVFRRVGEWERGTAVAQGGRALPLG</sequence>
<dbReference type="GO" id="GO:0016491">
    <property type="term" value="F:oxidoreductase activity"/>
    <property type="evidence" value="ECO:0007669"/>
    <property type="project" value="InterPro"/>
</dbReference>
<dbReference type="Proteomes" id="UP000182658">
    <property type="component" value="Unassembled WGS sequence"/>
</dbReference>
<dbReference type="EMBL" id="KV875102">
    <property type="protein sequence ID" value="OIW24908.1"/>
    <property type="molecule type" value="Genomic_DNA"/>
</dbReference>
<dbReference type="PANTHER" id="PTHR13887">
    <property type="entry name" value="GLUTATHIONE S-TRANSFERASE KAPPA"/>
    <property type="match status" value="1"/>
</dbReference>
<dbReference type="Pfam" id="PF01323">
    <property type="entry name" value="DSBA"/>
    <property type="match status" value="1"/>
</dbReference>
<reference evidence="3 4" key="1">
    <citation type="submission" date="2016-10" db="EMBL/GenBank/DDBJ databases">
        <title>Draft genome sequence of Coniochaeta ligniaria NRRL30616, a lignocellulolytic fungus for bioabatement of inhibitors in plant biomass hydrolysates.</title>
        <authorList>
            <consortium name="DOE Joint Genome Institute"/>
            <person name="Jimenez D.J."/>
            <person name="Hector R.E."/>
            <person name="Riley R."/>
            <person name="Sun H."/>
            <person name="Grigoriev I.V."/>
            <person name="Van Elsas J.D."/>
            <person name="Nichols N.N."/>
        </authorList>
    </citation>
    <scope>NUCLEOTIDE SEQUENCE [LARGE SCALE GENOMIC DNA]</scope>
    <source>
        <strain evidence="3 4">NRRL 30616</strain>
    </source>
</reference>
<dbReference type="PANTHER" id="PTHR13887:SF41">
    <property type="entry name" value="THIOREDOXIN SUPERFAMILY PROTEIN"/>
    <property type="match status" value="1"/>
</dbReference>
<proteinExistence type="predicted"/>
<organism evidence="3 4">
    <name type="scientific">Coniochaeta ligniaria NRRL 30616</name>
    <dbReference type="NCBI Taxonomy" id="1408157"/>
    <lineage>
        <taxon>Eukaryota</taxon>
        <taxon>Fungi</taxon>
        <taxon>Dikarya</taxon>
        <taxon>Ascomycota</taxon>
        <taxon>Pezizomycotina</taxon>
        <taxon>Sordariomycetes</taxon>
        <taxon>Sordariomycetidae</taxon>
        <taxon>Coniochaetales</taxon>
        <taxon>Coniochaetaceae</taxon>
        <taxon>Coniochaeta</taxon>
    </lineage>
</organism>
<dbReference type="InterPro" id="IPR001853">
    <property type="entry name" value="DSBA-like_thioredoxin_dom"/>
</dbReference>
<feature type="region of interest" description="Disordered" evidence="1">
    <location>
        <begin position="1"/>
        <end position="25"/>
    </location>
</feature>
<evidence type="ECO:0000313" key="4">
    <source>
        <dbReference type="Proteomes" id="UP000182658"/>
    </source>
</evidence>
<dbReference type="STRING" id="1408157.A0A1J7J6X4"/>
<dbReference type="InParanoid" id="A0A1J7J6X4"/>
<protein>
    <submittedName>
        <fullName evidence="3">Thioredoxin-like protein</fullName>
    </submittedName>
</protein>
<feature type="domain" description="DSBA-like thioredoxin" evidence="2">
    <location>
        <begin position="32"/>
        <end position="244"/>
    </location>
</feature>
<feature type="compositionally biased region" description="Low complexity" evidence="1">
    <location>
        <begin position="11"/>
        <end position="23"/>
    </location>
</feature>
<name>A0A1J7J6X4_9PEZI</name>
<evidence type="ECO:0000313" key="3">
    <source>
        <dbReference type="EMBL" id="OIW24908.1"/>
    </source>
</evidence>
<dbReference type="SUPFAM" id="SSF52833">
    <property type="entry name" value="Thioredoxin-like"/>
    <property type="match status" value="1"/>
</dbReference>
<dbReference type="AlphaFoldDB" id="A0A1J7J6X4"/>
<gene>
    <name evidence="3" type="ORF">CONLIGDRAFT_684809</name>
</gene>